<reference evidence="2" key="1">
    <citation type="submission" date="2023-03" db="EMBL/GenBank/DDBJ databases">
        <title>Massive genome expansion in bonnet fungi (Mycena s.s.) driven by repeated elements and novel gene families across ecological guilds.</title>
        <authorList>
            <consortium name="Lawrence Berkeley National Laboratory"/>
            <person name="Harder C.B."/>
            <person name="Miyauchi S."/>
            <person name="Viragh M."/>
            <person name="Kuo A."/>
            <person name="Thoen E."/>
            <person name="Andreopoulos B."/>
            <person name="Lu D."/>
            <person name="Skrede I."/>
            <person name="Drula E."/>
            <person name="Henrissat B."/>
            <person name="Morin E."/>
            <person name="Kohler A."/>
            <person name="Barry K."/>
            <person name="LaButti K."/>
            <person name="Morin E."/>
            <person name="Salamov A."/>
            <person name="Lipzen A."/>
            <person name="Mereny Z."/>
            <person name="Hegedus B."/>
            <person name="Baldrian P."/>
            <person name="Stursova M."/>
            <person name="Weitz H."/>
            <person name="Taylor A."/>
            <person name="Grigoriev I.V."/>
            <person name="Nagy L.G."/>
            <person name="Martin F."/>
            <person name="Kauserud H."/>
        </authorList>
    </citation>
    <scope>NUCLEOTIDE SEQUENCE</scope>
    <source>
        <strain evidence="2">CBHHK182m</strain>
    </source>
</reference>
<dbReference type="Gene3D" id="3.30.710.10">
    <property type="entry name" value="Potassium Channel Kv1.1, Chain A"/>
    <property type="match status" value="1"/>
</dbReference>
<dbReference type="InterPro" id="IPR000210">
    <property type="entry name" value="BTB/POZ_dom"/>
</dbReference>
<accession>A0AAD7KI31</accession>
<organism evidence="2 3">
    <name type="scientific">Mycena metata</name>
    <dbReference type="NCBI Taxonomy" id="1033252"/>
    <lineage>
        <taxon>Eukaryota</taxon>
        <taxon>Fungi</taxon>
        <taxon>Dikarya</taxon>
        <taxon>Basidiomycota</taxon>
        <taxon>Agaricomycotina</taxon>
        <taxon>Agaricomycetes</taxon>
        <taxon>Agaricomycetidae</taxon>
        <taxon>Agaricales</taxon>
        <taxon>Marasmiineae</taxon>
        <taxon>Mycenaceae</taxon>
        <taxon>Mycena</taxon>
    </lineage>
</organism>
<evidence type="ECO:0000259" key="1">
    <source>
        <dbReference type="PROSITE" id="PS50097"/>
    </source>
</evidence>
<comment type="caution">
    <text evidence="2">The sequence shown here is derived from an EMBL/GenBank/DDBJ whole genome shotgun (WGS) entry which is preliminary data.</text>
</comment>
<feature type="domain" description="BTB" evidence="1">
    <location>
        <begin position="27"/>
        <end position="90"/>
    </location>
</feature>
<dbReference type="EMBL" id="JARKIB010000001">
    <property type="protein sequence ID" value="KAJ7785692.1"/>
    <property type="molecule type" value="Genomic_DNA"/>
</dbReference>
<dbReference type="SMART" id="SM00225">
    <property type="entry name" value="BTB"/>
    <property type="match status" value="1"/>
</dbReference>
<gene>
    <name evidence="2" type="ORF">B0H16DRAFT_1487671</name>
</gene>
<dbReference type="PROSITE" id="PS50097">
    <property type="entry name" value="BTB"/>
    <property type="match status" value="1"/>
</dbReference>
<dbReference type="AlphaFoldDB" id="A0AAD7KI31"/>
<sequence length="305" mass="34008">MSDTVPDVVPTPESFVVEYPFVNAPAADAILRSADGADFYVHRAILSLVSPIFETMFQLPQPDATPAIPVIDVQEPSRVLDRALRFFYPGAYPRVATLEELQEIIEVLVSKYDIQSVVPVAKQHLEKFSSAQPLAVYTVAFKHRWQDVATIAAKESLKLPLRALNTPAPPELSGVSAIAYHDLLHYHYLCGAAAGRTSSLVWLTPPHAIVTWPNCACHSKNCLYTFSNNNTLRTVPQWFNTYLISMAGDLSITPGVGLREHVHFHVALGEARCGHCSIFMDFLEFVKYQWPAKLAEEMDKIVLKF</sequence>
<dbReference type="SUPFAM" id="SSF54695">
    <property type="entry name" value="POZ domain"/>
    <property type="match status" value="1"/>
</dbReference>
<evidence type="ECO:0000313" key="3">
    <source>
        <dbReference type="Proteomes" id="UP001215598"/>
    </source>
</evidence>
<dbReference type="Pfam" id="PF00651">
    <property type="entry name" value="BTB"/>
    <property type="match status" value="1"/>
</dbReference>
<proteinExistence type="predicted"/>
<protein>
    <recommendedName>
        <fullName evidence="1">BTB domain-containing protein</fullName>
    </recommendedName>
</protein>
<dbReference type="Proteomes" id="UP001215598">
    <property type="component" value="Unassembled WGS sequence"/>
</dbReference>
<evidence type="ECO:0000313" key="2">
    <source>
        <dbReference type="EMBL" id="KAJ7785692.1"/>
    </source>
</evidence>
<keyword evidence="3" id="KW-1185">Reference proteome</keyword>
<dbReference type="CDD" id="cd18186">
    <property type="entry name" value="BTB_POZ_ZBTB_KLHL-like"/>
    <property type="match status" value="1"/>
</dbReference>
<name>A0AAD7KI31_9AGAR</name>
<dbReference type="InterPro" id="IPR011333">
    <property type="entry name" value="SKP1/BTB/POZ_sf"/>
</dbReference>